<evidence type="ECO:0000313" key="2">
    <source>
        <dbReference type="EMBL" id="KAF7504405.1"/>
    </source>
</evidence>
<dbReference type="PROSITE" id="PS50181">
    <property type="entry name" value="FBOX"/>
    <property type="match status" value="1"/>
</dbReference>
<dbReference type="Pfam" id="PF00646">
    <property type="entry name" value="F-box"/>
    <property type="match status" value="1"/>
</dbReference>
<name>A0A8H7A838_9EURO</name>
<gene>
    <name evidence="2" type="ORF">GJ744_002271</name>
</gene>
<evidence type="ECO:0000313" key="3">
    <source>
        <dbReference type="Proteomes" id="UP000606974"/>
    </source>
</evidence>
<keyword evidence="3" id="KW-1185">Reference proteome</keyword>
<evidence type="ECO:0000259" key="1">
    <source>
        <dbReference type="PROSITE" id="PS50181"/>
    </source>
</evidence>
<organism evidence="2 3">
    <name type="scientific">Endocarpon pusillum</name>
    <dbReference type="NCBI Taxonomy" id="364733"/>
    <lineage>
        <taxon>Eukaryota</taxon>
        <taxon>Fungi</taxon>
        <taxon>Dikarya</taxon>
        <taxon>Ascomycota</taxon>
        <taxon>Pezizomycotina</taxon>
        <taxon>Eurotiomycetes</taxon>
        <taxon>Chaetothyriomycetidae</taxon>
        <taxon>Verrucariales</taxon>
        <taxon>Verrucariaceae</taxon>
        <taxon>Endocarpon</taxon>
    </lineage>
</organism>
<proteinExistence type="predicted"/>
<dbReference type="InterPro" id="IPR001810">
    <property type="entry name" value="F-box_dom"/>
</dbReference>
<dbReference type="SUPFAM" id="SSF81383">
    <property type="entry name" value="F-box domain"/>
    <property type="match status" value="2"/>
</dbReference>
<dbReference type="AlphaFoldDB" id="A0A8H7A838"/>
<feature type="domain" description="F-box" evidence="1">
    <location>
        <begin position="146"/>
        <end position="192"/>
    </location>
</feature>
<sequence>MASSMGGLPSEINIHILAYLDYRSQTNLRACNWYYRSLPAPSDENIYLLLLELEMSSAKANPKHLFVNGFLPCYTCFQMRPRALFCSDYLQSQWRAAGQSNAILRVCQQCSPGHGDRHLVRSGGSKKRCPCAKKVEVILTGKALPPVQLLDLPLKIHNRIRKLLDAKSLARLRATSTYFRNKISVRDVERRLCHEAVQLGPCVSPRVCACHLLCTLCENFVNRAFWRANRPSRAYLS</sequence>
<protein>
    <recommendedName>
        <fullName evidence="1">F-box domain-containing protein</fullName>
    </recommendedName>
</protein>
<dbReference type="EMBL" id="JAACFV010000139">
    <property type="protein sequence ID" value="KAF7504405.1"/>
    <property type="molecule type" value="Genomic_DNA"/>
</dbReference>
<comment type="caution">
    <text evidence="2">The sequence shown here is derived from an EMBL/GenBank/DDBJ whole genome shotgun (WGS) entry which is preliminary data.</text>
</comment>
<reference evidence="2" key="1">
    <citation type="submission" date="2020-02" db="EMBL/GenBank/DDBJ databases">
        <authorList>
            <person name="Palmer J.M."/>
        </authorList>
    </citation>
    <scope>NUCLEOTIDE SEQUENCE</scope>
    <source>
        <strain evidence="2">EPUS1.4</strain>
        <tissue evidence="2">Thallus</tissue>
    </source>
</reference>
<dbReference type="InterPro" id="IPR036047">
    <property type="entry name" value="F-box-like_dom_sf"/>
</dbReference>
<dbReference type="Proteomes" id="UP000606974">
    <property type="component" value="Unassembled WGS sequence"/>
</dbReference>
<accession>A0A8H7A838</accession>